<accession>A0A5J5AHU9</accession>
<feature type="chain" id="PRO_5023823090" evidence="1">
    <location>
        <begin position="27"/>
        <end position="176"/>
    </location>
</feature>
<keyword evidence="3" id="KW-1185">Reference proteome</keyword>
<evidence type="ECO:0000313" key="3">
    <source>
        <dbReference type="Proteomes" id="UP000325577"/>
    </source>
</evidence>
<keyword evidence="1" id="KW-0732">Signal</keyword>
<dbReference type="EMBL" id="CM018044">
    <property type="protein sequence ID" value="KAA8529804.1"/>
    <property type="molecule type" value="Genomic_DNA"/>
</dbReference>
<protein>
    <submittedName>
        <fullName evidence="2">Uncharacterized protein</fullName>
    </submittedName>
</protein>
<name>A0A5J5AHU9_9ASTE</name>
<dbReference type="Proteomes" id="UP000325577">
    <property type="component" value="Linkage Group LG20"/>
</dbReference>
<feature type="signal peptide" evidence="1">
    <location>
        <begin position="1"/>
        <end position="26"/>
    </location>
</feature>
<organism evidence="2 3">
    <name type="scientific">Nyssa sinensis</name>
    <dbReference type="NCBI Taxonomy" id="561372"/>
    <lineage>
        <taxon>Eukaryota</taxon>
        <taxon>Viridiplantae</taxon>
        <taxon>Streptophyta</taxon>
        <taxon>Embryophyta</taxon>
        <taxon>Tracheophyta</taxon>
        <taxon>Spermatophyta</taxon>
        <taxon>Magnoliopsida</taxon>
        <taxon>eudicotyledons</taxon>
        <taxon>Gunneridae</taxon>
        <taxon>Pentapetalae</taxon>
        <taxon>asterids</taxon>
        <taxon>Cornales</taxon>
        <taxon>Nyssaceae</taxon>
        <taxon>Nyssa</taxon>
    </lineage>
</organism>
<reference evidence="2 3" key="1">
    <citation type="submission" date="2019-09" db="EMBL/GenBank/DDBJ databases">
        <title>A chromosome-level genome assembly of the Chinese tupelo Nyssa sinensis.</title>
        <authorList>
            <person name="Yang X."/>
            <person name="Kang M."/>
            <person name="Yang Y."/>
            <person name="Xiong H."/>
            <person name="Wang M."/>
            <person name="Zhang Z."/>
            <person name="Wang Z."/>
            <person name="Wu H."/>
            <person name="Ma T."/>
            <person name="Liu J."/>
            <person name="Xi Z."/>
        </authorList>
    </citation>
    <scope>NUCLEOTIDE SEQUENCE [LARGE SCALE GENOMIC DNA]</scope>
    <source>
        <strain evidence="2">J267</strain>
        <tissue evidence="2">Leaf</tissue>
    </source>
</reference>
<dbReference type="AlphaFoldDB" id="A0A5J5AHU9"/>
<gene>
    <name evidence="2" type="ORF">F0562_034339</name>
</gene>
<proteinExistence type="predicted"/>
<evidence type="ECO:0000256" key="1">
    <source>
        <dbReference type="SAM" id="SignalP"/>
    </source>
</evidence>
<evidence type="ECO:0000313" key="2">
    <source>
        <dbReference type="EMBL" id="KAA8529804.1"/>
    </source>
</evidence>
<sequence>MKKEVIQVVRFTLLMFLPLGPVPLLSDPSRFDLPLPQIKDDGDLVAFITKYQDAFLKDVIIYLGGEESSSVPCSREVKLFWTPVNTVKLAKVRSPSLEHQVCSDFTRAMEIDSLRGQISTLDDAHESTKDELLKVRVDLQESQEEHSHTRFLLCHSREEDVFERDNTVRLARERVL</sequence>